<dbReference type="EMBL" id="SNRW01030491">
    <property type="protein sequence ID" value="KAA6358021.1"/>
    <property type="molecule type" value="Genomic_DNA"/>
</dbReference>
<dbReference type="Proteomes" id="UP000324800">
    <property type="component" value="Unassembled WGS sequence"/>
</dbReference>
<protein>
    <submittedName>
        <fullName evidence="2">Uncharacterized protein</fullName>
    </submittedName>
</protein>
<feature type="region of interest" description="Disordered" evidence="1">
    <location>
        <begin position="46"/>
        <end position="76"/>
    </location>
</feature>
<evidence type="ECO:0000313" key="3">
    <source>
        <dbReference type="Proteomes" id="UP000324800"/>
    </source>
</evidence>
<evidence type="ECO:0000256" key="1">
    <source>
        <dbReference type="SAM" id="MobiDB-lite"/>
    </source>
</evidence>
<evidence type="ECO:0000313" key="2">
    <source>
        <dbReference type="EMBL" id="KAA6358021.1"/>
    </source>
</evidence>
<dbReference type="AlphaFoldDB" id="A0A5J4TKE8"/>
<sequence length="337" mass="37678">MIMQGKWYEDPPVIFTTKAYSGAPIHALLLIEEEISQQIYDGEQVDQSKDKDIDIDKQKDQDQNASKKEIQKKQTRKPQVYSSTFIVGDINIERSYQSQAFALHEDVVEPIDSFSVGIDNTRKTLALGAANGAFVQITTQEARIIPTLRYSLNQTDQTQIQQKQQQQQIQSNIAKNNSQVPIVQEPKDDKGQQIRSEFIGYDVKHGLSWPAPVLLSEEQCQQRIQNTQRTRSNSLDTTQRVIFSCGCITDKLIALSYKCVVFVLIWNPSKPKISSNTVGPSSSPGISSPIQQPQQTPAVIHTIATLCFPSTVKSLSATTICTRSFLMVGCEVKLQIS</sequence>
<reference evidence="2 3" key="1">
    <citation type="submission" date="2019-03" db="EMBL/GenBank/DDBJ databases">
        <title>Single cell metagenomics reveals metabolic interactions within the superorganism composed of flagellate Streblomastix strix and complex community of Bacteroidetes bacteria on its surface.</title>
        <authorList>
            <person name="Treitli S.C."/>
            <person name="Kolisko M."/>
            <person name="Husnik F."/>
            <person name="Keeling P."/>
            <person name="Hampl V."/>
        </authorList>
    </citation>
    <scope>NUCLEOTIDE SEQUENCE [LARGE SCALE GENOMIC DNA]</scope>
    <source>
        <strain evidence="2">ST1C</strain>
    </source>
</reference>
<feature type="compositionally biased region" description="Basic and acidic residues" evidence="1">
    <location>
        <begin position="46"/>
        <end position="72"/>
    </location>
</feature>
<name>A0A5J4TKE8_9EUKA</name>
<gene>
    <name evidence="2" type="ORF">EZS28_046452</name>
</gene>
<proteinExistence type="predicted"/>
<comment type="caution">
    <text evidence="2">The sequence shown here is derived from an EMBL/GenBank/DDBJ whole genome shotgun (WGS) entry which is preliminary data.</text>
</comment>
<accession>A0A5J4TKE8</accession>
<organism evidence="2 3">
    <name type="scientific">Streblomastix strix</name>
    <dbReference type="NCBI Taxonomy" id="222440"/>
    <lineage>
        <taxon>Eukaryota</taxon>
        <taxon>Metamonada</taxon>
        <taxon>Preaxostyla</taxon>
        <taxon>Oxymonadida</taxon>
        <taxon>Streblomastigidae</taxon>
        <taxon>Streblomastix</taxon>
    </lineage>
</organism>